<dbReference type="CDD" id="cd11304">
    <property type="entry name" value="Cadherin_repeat"/>
    <property type="match status" value="3"/>
</dbReference>
<dbReference type="Gene3D" id="2.60.40.60">
    <property type="entry name" value="Cadherins"/>
    <property type="match status" value="5"/>
</dbReference>
<feature type="chain" id="PRO_5025553184" evidence="19">
    <location>
        <begin position="25"/>
        <end position="1286"/>
    </location>
</feature>
<dbReference type="InterPro" id="IPR020894">
    <property type="entry name" value="Cadherin_CS"/>
</dbReference>
<accession>A0A672Z4B7</accession>
<keyword evidence="11" id="KW-0965">Cell junction</keyword>
<evidence type="ECO:0000313" key="22">
    <source>
        <dbReference type="Proteomes" id="UP000472271"/>
    </source>
</evidence>
<keyword evidence="3" id="KW-1003">Cell membrane</keyword>
<evidence type="ECO:0000256" key="13">
    <source>
        <dbReference type="ARBA" id="ARBA00023136"/>
    </source>
</evidence>
<evidence type="ECO:0000256" key="18">
    <source>
        <dbReference type="SAM" id="MobiDB-lite"/>
    </source>
</evidence>
<evidence type="ECO:0000256" key="3">
    <source>
        <dbReference type="ARBA" id="ARBA00022475"/>
    </source>
</evidence>
<evidence type="ECO:0000256" key="14">
    <source>
        <dbReference type="ARBA" id="ARBA00023180"/>
    </source>
</evidence>
<feature type="signal peptide" evidence="19">
    <location>
        <begin position="1"/>
        <end position="24"/>
    </location>
</feature>
<dbReference type="SMART" id="SM00112">
    <property type="entry name" value="CA"/>
    <property type="match status" value="3"/>
</dbReference>
<keyword evidence="12" id="KW-1133">Transmembrane helix</keyword>
<evidence type="ECO:0000259" key="20">
    <source>
        <dbReference type="PROSITE" id="PS50268"/>
    </source>
</evidence>
<keyword evidence="5 16" id="KW-0812">Transmembrane</keyword>
<comment type="subcellular location">
    <subcellularLocation>
        <location evidence="2">Cell junction</location>
        <location evidence="2">Desmosome</location>
    </subcellularLocation>
    <subcellularLocation>
        <location evidence="1 16">Cell membrane</location>
        <topology evidence="1 16">Single-pass type I membrane protein</topology>
    </subcellularLocation>
</comment>
<feature type="region of interest" description="Disordered" evidence="18">
    <location>
        <begin position="402"/>
        <end position="439"/>
    </location>
</feature>
<dbReference type="PRINTS" id="PR01818">
    <property type="entry name" value="DESMOCADHERN"/>
</dbReference>
<dbReference type="GO" id="GO:0030057">
    <property type="term" value="C:desmosome"/>
    <property type="evidence" value="ECO:0007669"/>
    <property type="project" value="UniProtKB-SubCell"/>
</dbReference>
<reference evidence="21" key="3">
    <citation type="submission" date="2025-09" db="UniProtKB">
        <authorList>
            <consortium name="Ensembl"/>
        </authorList>
    </citation>
    <scope>IDENTIFICATION</scope>
</reference>
<evidence type="ECO:0000256" key="15">
    <source>
        <dbReference type="PROSITE-ProRule" id="PRU00043"/>
    </source>
</evidence>
<dbReference type="InterPro" id="IPR000233">
    <property type="entry name" value="Cadherin_Y-type_LIR"/>
</dbReference>
<gene>
    <name evidence="21" type="primary">LOC115418435</name>
</gene>
<keyword evidence="6" id="KW-0479">Metal-binding</keyword>
<evidence type="ECO:0000256" key="1">
    <source>
        <dbReference type="ARBA" id="ARBA00004251"/>
    </source>
</evidence>
<evidence type="ECO:0000256" key="5">
    <source>
        <dbReference type="ARBA" id="ARBA00022692"/>
    </source>
</evidence>
<dbReference type="PRINTS" id="PR00205">
    <property type="entry name" value="CADHERIN"/>
</dbReference>
<dbReference type="Proteomes" id="UP000472271">
    <property type="component" value="Chromosome 4"/>
</dbReference>
<evidence type="ECO:0000256" key="6">
    <source>
        <dbReference type="ARBA" id="ARBA00022723"/>
    </source>
</evidence>
<dbReference type="GO" id="GO:0045216">
    <property type="term" value="P:cell-cell junction organization"/>
    <property type="evidence" value="ECO:0007669"/>
    <property type="project" value="UniProtKB-ARBA"/>
</dbReference>
<dbReference type="GO" id="GO:0055113">
    <property type="term" value="P:epiboly involved in gastrulation with mouth forming second"/>
    <property type="evidence" value="ECO:0007669"/>
    <property type="project" value="UniProtKB-ARBA"/>
</dbReference>
<evidence type="ECO:0000256" key="17">
    <source>
        <dbReference type="RuleBase" id="RU004358"/>
    </source>
</evidence>
<evidence type="ECO:0000313" key="21">
    <source>
        <dbReference type="Ensembl" id="ENSSORP00005011665.1"/>
    </source>
</evidence>
<reference evidence="21" key="2">
    <citation type="submission" date="2025-08" db="UniProtKB">
        <authorList>
            <consortium name="Ensembl"/>
        </authorList>
    </citation>
    <scope>IDENTIFICATION</scope>
</reference>
<dbReference type="InterPro" id="IPR002126">
    <property type="entry name" value="Cadherin-like_dom"/>
</dbReference>
<feature type="domain" description="Cadherin" evidence="20">
    <location>
        <begin position="141"/>
        <end position="250"/>
    </location>
</feature>
<dbReference type="PANTHER" id="PTHR24025">
    <property type="entry name" value="DESMOGLEIN FAMILY MEMBER"/>
    <property type="match status" value="1"/>
</dbReference>
<dbReference type="SUPFAM" id="SSF49313">
    <property type="entry name" value="Cadherin-like"/>
    <property type="match status" value="5"/>
</dbReference>
<protein>
    <submittedName>
        <fullName evidence="21">Desmoglein-2-like</fullName>
    </submittedName>
</protein>
<keyword evidence="4" id="KW-0165">Cleavage on pair of basic residues</keyword>
<feature type="domain" description="Cadherin" evidence="20">
    <location>
        <begin position="251"/>
        <end position="334"/>
    </location>
</feature>
<dbReference type="FunFam" id="4.10.900.10:FF:000003">
    <property type="entry name" value="Desmoglein 1"/>
    <property type="match status" value="1"/>
</dbReference>
<keyword evidence="10 16" id="KW-0130">Cell adhesion</keyword>
<evidence type="ECO:0000256" key="8">
    <source>
        <dbReference type="ARBA" id="ARBA00022737"/>
    </source>
</evidence>
<evidence type="ECO:0000256" key="12">
    <source>
        <dbReference type="ARBA" id="ARBA00022989"/>
    </source>
</evidence>
<organism evidence="21 22">
    <name type="scientific">Sphaeramia orbicularis</name>
    <name type="common">orbiculate cardinalfish</name>
    <dbReference type="NCBI Taxonomy" id="375764"/>
    <lineage>
        <taxon>Eukaryota</taxon>
        <taxon>Metazoa</taxon>
        <taxon>Chordata</taxon>
        <taxon>Craniata</taxon>
        <taxon>Vertebrata</taxon>
        <taxon>Euteleostomi</taxon>
        <taxon>Actinopterygii</taxon>
        <taxon>Neopterygii</taxon>
        <taxon>Teleostei</taxon>
        <taxon>Neoteleostei</taxon>
        <taxon>Acanthomorphata</taxon>
        <taxon>Gobiaria</taxon>
        <taxon>Kurtiformes</taxon>
        <taxon>Apogonoidei</taxon>
        <taxon>Apogonidae</taxon>
        <taxon>Apogoninae</taxon>
        <taxon>Sphaeramia</taxon>
    </lineage>
</organism>
<keyword evidence="22" id="KW-1185">Reference proteome</keyword>
<dbReference type="InterPro" id="IPR015919">
    <property type="entry name" value="Cadherin-like_sf"/>
</dbReference>
<dbReference type="InterPro" id="IPR050971">
    <property type="entry name" value="Cadherin-domain_protein"/>
</dbReference>
<name>A0A672Z4B7_9TELE</name>
<keyword evidence="7 19" id="KW-0732">Signal</keyword>
<evidence type="ECO:0000256" key="2">
    <source>
        <dbReference type="ARBA" id="ARBA00004568"/>
    </source>
</evidence>
<dbReference type="GO" id="GO:0007156">
    <property type="term" value="P:homophilic cell adhesion via plasma membrane adhesion molecules"/>
    <property type="evidence" value="ECO:0007669"/>
    <property type="project" value="InterPro"/>
</dbReference>
<evidence type="ECO:0000256" key="16">
    <source>
        <dbReference type="RuleBase" id="RU003318"/>
    </source>
</evidence>
<dbReference type="Pfam" id="PF00028">
    <property type="entry name" value="Cadherin"/>
    <property type="match status" value="3"/>
</dbReference>
<evidence type="ECO:0000256" key="7">
    <source>
        <dbReference type="ARBA" id="ARBA00022729"/>
    </source>
</evidence>
<dbReference type="InParanoid" id="A0A672Z4B7"/>
<keyword evidence="8" id="KW-0677">Repeat</keyword>
<dbReference type="InterPro" id="IPR009122">
    <property type="entry name" value="Desmosomal_cadherin"/>
</dbReference>
<keyword evidence="14" id="KW-0325">Glycoprotein</keyword>
<dbReference type="Gene3D" id="4.10.900.10">
    <property type="entry name" value="TCF3-CBD (Catenin binding domain)"/>
    <property type="match status" value="1"/>
</dbReference>
<evidence type="ECO:0000256" key="11">
    <source>
        <dbReference type="ARBA" id="ARBA00022949"/>
    </source>
</evidence>
<dbReference type="PANTHER" id="PTHR24025:SF29">
    <property type="entry name" value="DESMOGLEIN-2-LIKE-RELATED"/>
    <property type="match status" value="1"/>
</dbReference>
<feature type="domain" description="Cadherin" evidence="20">
    <location>
        <begin position="459"/>
        <end position="569"/>
    </location>
</feature>
<proteinExistence type="predicted"/>
<feature type="region of interest" description="Disordered" evidence="18">
    <location>
        <begin position="1179"/>
        <end position="1198"/>
    </location>
</feature>
<sequence length="1286" mass="136620">MVRVFSPFCVLVLLAAVAVAITNSEPLVRKRREWILPPKPLVENKDYTKEEYIAKIRSDWEDGRGNIDYSLEGAGASQHPFHVFRVDPKTGFIRVTQILDREKIATYNLSGVAKFIDGSHAEEKIDIRIKVVDENDNSPVFEEMKPVKVKEHSRVGTEVTKVKATDADEPGNENSQIAYTLVKQTPDDDMFYIKRDGTLCVKRDTLDRETTSQYLLTVKGQDLNGSPMGNTGTATVTINVIDVNDHPPVLEKNEYDGRIKENTYGVEVMRLKSLDEDQVGTKNWEAVYDIIKGNEAGYFSIRTDPKTNEGILMLDKAVDYEDVKDLDLGIIVRNVAPQYDGSTDFDQTGFGFGPGAGVAGVAGGEGGDVITGASAGGGGGSIVTGAAIPGVGISGGAGVEPGVRPGTGPGVGPGTGPGVGPGTGPGVGPGGTTGGSTTPVKVYSVKINVDNEPEGPSFNPEIKAIPISEGGDVNIDDVIGLYPAIDEDTGKPAENVQYAKGLDPANWLIIDPKTAKIKLNKVPDRESPYLVNGTYYAKVLCISQDMPGKTATGTIAIQVEDFNDHCPTLTSSIQSICTTEDAIIVNAKDEDDFPNGAPFHFTVIPERTQGKWQAEHLNDTAAILRVHEKLWPGEYEVVFEVTDMQGLSCPEPQKVKVPVCTCEDGVKCGKKGGLGQSTKSTQLGPAGIGMLFLGLLLLLLIPLLALFCGCGGPLGLSGFAEIPFDTKSHLINYHTEGQGENTAVPLVNMPTHVDGNLEMGMASKVLGAPVEFQNSVASMDAMNGIQQGFGSAYREGTWGRMGSSRAVFSEFGGTESRGMFDDIALPDEFLEQYYNQKLSGQENLGVKDSLLVYDYEGQGSSAGSVGCCSSLGTDNDLQFLNDLGPKFKTLAEVCGGKKISTEVKPVITPLSNASVNTEIKPVIPPISRETINTVIKPVIPPLPTASINTQTSVSNVVSTQQLPPPAKPQPMVSKTEQTVVKETSKIMKNGTATARDGMAKVKGGMANQGQVLMLQQQQPVYYTTTPMLQPMHYVVQPQVPNTVLLADAPASSLQGMVLVNGAGTIPTQGLVVQGQTMMATGQAPGPSMVLVDSSGGQGLGTNLVHAGSLSGPQAMMVMDGAVPSGSKQSVKGGQTLLVQGGTLQSGGLAGTQRVLVVGGPASSTGQLVQEVGGLKKDLSGSQKALHRKSSTSTGSTTKLSTAPTYNKVVVQENSLSCDNENFLTQFKHLAMIKYFYETFYMSVHVCLLVGGLTSMDLNSVYTLKCLKLVVVVTSFGNEYFQVFTSK</sequence>
<dbReference type="FunFam" id="2.60.40.60:FF:000031">
    <property type="entry name" value="Cadherin 3"/>
    <property type="match status" value="1"/>
</dbReference>
<feature type="domain" description="Cadherin" evidence="20">
    <location>
        <begin position="59"/>
        <end position="141"/>
    </location>
</feature>
<dbReference type="InterPro" id="IPR027397">
    <property type="entry name" value="Catenin-bd_sf"/>
</dbReference>
<dbReference type="FunFam" id="2.60.40.60:FF:000011">
    <property type="entry name" value="Cadherin 1"/>
    <property type="match status" value="1"/>
</dbReference>
<dbReference type="GO" id="GO:0005886">
    <property type="term" value="C:plasma membrane"/>
    <property type="evidence" value="ECO:0007669"/>
    <property type="project" value="UniProtKB-SubCell"/>
</dbReference>
<feature type="compositionally biased region" description="Gly residues" evidence="18">
    <location>
        <begin position="402"/>
        <end position="434"/>
    </location>
</feature>
<comment type="function">
    <text evidence="17">A component of desmosome cell-cell junctions which are required for positive regulation of cellular adhesion. Involved in the interaction of plaque proteins and intermediate filaments mediating cell-cell adhesion.</text>
</comment>
<dbReference type="Ensembl" id="ENSSORT00005012050.1">
    <property type="protein sequence ID" value="ENSSORP00005011665.1"/>
    <property type="gene ID" value="ENSSORG00005006233.1"/>
</dbReference>
<keyword evidence="9 15" id="KW-0106">Calcium</keyword>
<dbReference type="PROSITE" id="PS50268">
    <property type="entry name" value="CADHERIN_2"/>
    <property type="match status" value="4"/>
</dbReference>
<evidence type="ECO:0000256" key="10">
    <source>
        <dbReference type="ARBA" id="ARBA00022889"/>
    </source>
</evidence>
<dbReference type="GO" id="GO:0005509">
    <property type="term" value="F:calcium ion binding"/>
    <property type="evidence" value="ECO:0007669"/>
    <property type="project" value="UniProtKB-UniRule"/>
</dbReference>
<evidence type="ECO:0000256" key="4">
    <source>
        <dbReference type="ARBA" id="ARBA00022685"/>
    </source>
</evidence>
<dbReference type="Pfam" id="PF01049">
    <property type="entry name" value="CADH_Y-type_LIR"/>
    <property type="match status" value="1"/>
</dbReference>
<keyword evidence="13" id="KW-0472">Membrane</keyword>
<dbReference type="FunFam" id="2.60.40.60:FF:000019">
    <property type="entry name" value="Cadherin 2"/>
    <property type="match status" value="1"/>
</dbReference>
<dbReference type="PROSITE" id="PS00232">
    <property type="entry name" value="CADHERIN_1"/>
    <property type="match status" value="2"/>
</dbReference>
<reference evidence="21" key="1">
    <citation type="submission" date="2019-06" db="EMBL/GenBank/DDBJ databases">
        <authorList>
            <consortium name="Wellcome Sanger Institute Data Sharing"/>
        </authorList>
    </citation>
    <scope>NUCLEOTIDE SEQUENCE [LARGE SCALE GENOMIC DNA]</scope>
</reference>
<dbReference type="FunFam" id="2.60.40.60:FF:000068">
    <property type="entry name" value="Desmoglein 1"/>
    <property type="match status" value="1"/>
</dbReference>
<dbReference type="FunFam" id="2.60.40.60:FF:000074">
    <property type="entry name" value="Desmoglein 4"/>
    <property type="match status" value="1"/>
</dbReference>
<evidence type="ECO:0000256" key="19">
    <source>
        <dbReference type="SAM" id="SignalP"/>
    </source>
</evidence>
<evidence type="ECO:0000256" key="9">
    <source>
        <dbReference type="ARBA" id="ARBA00022837"/>
    </source>
</evidence>
<dbReference type="GO" id="GO:0060027">
    <property type="term" value="P:convergent extension involved in gastrulation"/>
    <property type="evidence" value="ECO:0007669"/>
    <property type="project" value="UniProtKB-ARBA"/>
</dbReference>